<reference evidence="3 4" key="1">
    <citation type="submission" date="2019-09" db="EMBL/GenBank/DDBJ databases">
        <authorList>
            <person name="Kritzky A."/>
            <person name="Schelkanova E.Y."/>
            <person name="Alkhova Z.V."/>
            <person name="Smirnova N.I."/>
        </authorList>
    </citation>
    <scope>NUCLEOTIDE SEQUENCE [LARGE SCALE GENOMIC DNA]</scope>
    <source>
        <strain evidence="3 4">M1526</strain>
    </source>
</reference>
<dbReference type="Gene3D" id="3.90.1150.10">
    <property type="entry name" value="Aspartate Aminotransferase, domain 1"/>
    <property type="match status" value="1"/>
</dbReference>
<dbReference type="InterPro" id="IPR011340">
    <property type="entry name" value="Cys_dSase-rel"/>
</dbReference>
<dbReference type="AlphaFoldDB" id="A0A5B1C335"/>
<evidence type="ECO:0000313" key="3">
    <source>
        <dbReference type="EMBL" id="KAA1255066.1"/>
    </source>
</evidence>
<protein>
    <submittedName>
        <fullName evidence="3">Cysteine desulfurase-like protein</fullName>
    </submittedName>
</protein>
<dbReference type="PANTHER" id="PTHR43586:SF21">
    <property type="entry name" value="PYRIDOXAL PHOSPHATE (PLP)-DEPENDENT ASPARTATE AMINOTRANSFERASE SUPERFAMILY"/>
    <property type="match status" value="1"/>
</dbReference>
<comment type="caution">
    <text evidence="3">The sequence shown here is derived from an EMBL/GenBank/DDBJ whole genome shotgun (WGS) entry which is preliminary data.</text>
</comment>
<organism evidence="3 4">
    <name type="scientific">Vibrio cholerae</name>
    <dbReference type="NCBI Taxonomy" id="666"/>
    <lineage>
        <taxon>Bacteria</taxon>
        <taxon>Pseudomonadati</taxon>
        <taxon>Pseudomonadota</taxon>
        <taxon>Gammaproteobacteria</taxon>
        <taxon>Vibrionales</taxon>
        <taxon>Vibrionaceae</taxon>
        <taxon>Vibrio</taxon>
    </lineage>
</organism>
<dbReference type="InterPro" id="IPR015422">
    <property type="entry name" value="PyrdxlP-dep_Trfase_small"/>
</dbReference>
<dbReference type="InterPro" id="IPR015424">
    <property type="entry name" value="PyrdxlP-dep_Trfase"/>
</dbReference>
<dbReference type="NCBIfam" id="TIGR01976">
    <property type="entry name" value="am_tr_V_VC1184"/>
    <property type="match status" value="1"/>
</dbReference>
<dbReference type="SUPFAM" id="SSF53383">
    <property type="entry name" value="PLP-dependent transferases"/>
    <property type="match status" value="1"/>
</dbReference>
<sequence length="420" mass="46318">MAAMRFTPESVRQQFPALAQIVNDKPVVFFDGPGGSQVPQSVLDAMVAYLGRYNANLGGHYFSSQKTVELVQSAREHVQALLNAPTPESIVFGANMTSLTFQFSRAISRDWRVGDEVIVTALDHYSNVSSWQQAAQDKGAVVHQARVNTADCTLDQAHLLSLINPRTRLVAVTFASNTTGSLVELEAIIEAAHQVGAMVYVDAVHYLPHHLPDVQALGCDFLACSAYKFFGPHVGIVYVAPQWQNTILPYKVEPATNQGPGRFETGTLSFEGLAGVIAAVQYLAQWGDPNSRLRERLVESYQQYQQHEQRLSEYFLQKLSDMPALKLHGLQLADAAKRTPTFALTCTDCTPQSMAKMLGEQNVCVWNGHFYALGLVRQLGLESSGGVLRIGLMHYNTTEEIDHLFALLRDGLPQLAHSFQ</sequence>
<feature type="domain" description="Aminotransferase class V" evidence="2">
    <location>
        <begin position="28"/>
        <end position="404"/>
    </location>
</feature>
<name>A0A5B1C335_VIBCL</name>
<dbReference type="PANTHER" id="PTHR43586">
    <property type="entry name" value="CYSTEINE DESULFURASE"/>
    <property type="match status" value="1"/>
</dbReference>
<evidence type="ECO:0000313" key="4">
    <source>
        <dbReference type="Proteomes" id="UP000323225"/>
    </source>
</evidence>
<dbReference type="Pfam" id="PF00266">
    <property type="entry name" value="Aminotran_5"/>
    <property type="match status" value="1"/>
</dbReference>
<dbReference type="Proteomes" id="UP000323225">
    <property type="component" value="Unassembled WGS sequence"/>
</dbReference>
<dbReference type="EMBL" id="VUAA01000008">
    <property type="protein sequence ID" value="KAA1255066.1"/>
    <property type="molecule type" value="Genomic_DNA"/>
</dbReference>
<proteinExistence type="predicted"/>
<accession>A0A5B1C335</accession>
<evidence type="ECO:0000259" key="2">
    <source>
        <dbReference type="Pfam" id="PF00266"/>
    </source>
</evidence>
<evidence type="ECO:0000256" key="1">
    <source>
        <dbReference type="ARBA" id="ARBA00022898"/>
    </source>
</evidence>
<dbReference type="Gene3D" id="3.40.640.10">
    <property type="entry name" value="Type I PLP-dependent aspartate aminotransferase-like (Major domain)"/>
    <property type="match status" value="1"/>
</dbReference>
<gene>
    <name evidence="3" type="ORF">F0M16_09375</name>
</gene>
<keyword evidence="1" id="KW-0663">Pyridoxal phosphate</keyword>
<dbReference type="InterPro" id="IPR000192">
    <property type="entry name" value="Aminotrans_V_dom"/>
</dbReference>
<dbReference type="InterPro" id="IPR015421">
    <property type="entry name" value="PyrdxlP-dep_Trfase_major"/>
</dbReference>